<reference evidence="2 3" key="1">
    <citation type="submission" date="2023-01" db="EMBL/GenBank/DDBJ databases">
        <authorList>
            <person name="Whitehead M."/>
        </authorList>
    </citation>
    <scope>NUCLEOTIDE SEQUENCE [LARGE SCALE GENOMIC DNA]</scope>
</reference>
<name>A0AAV0XCP3_9HEMI</name>
<dbReference type="EMBL" id="CARXXK010000004">
    <property type="protein sequence ID" value="CAI6365301.1"/>
    <property type="molecule type" value="Genomic_DNA"/>
</dbReference>
<dbReference type="Proteomes" id="UP001160148">
    <property type="component" value="Unassembled WGS sequence"/>
</dbReference>
<comment type="caution">
    <text evidence="2">The sequence shown here is derived from an EMBL/GenBank/DDBJ whole genome shotgun (WGS) entry which is preliminary data.</text>
</comment>
<evidence type="ECO:0000256" key="1">
    <source>
        <dbReference type="SAM" id="MobiDB-lite"/>
    </source>
</evidence>
<gene>
    <name evidence="2" type="ORF">MEUPH1_LOCUS20035</name>
</gene>
<feature type="region of interest" description="Disordered" evidence="1">
    <location>
        <begin position="1"/>
        <end position="21"/>
    </location>
</feature>
<accession>A0AAV0XCP3</accession>
<evidence type="ECO:0000313" key="3">
    <source>
        <dbReference type="Proteomes" id="UP001160148"/>
    </source>
</evidence>
<dbReference type="AlphaFoldDB" id="A0AAV0XCP3"/>
<evidence type="ECO:0000313" key="2">
    <source>
        <dbReference type="EMBL" id="CAI6365301.1"/>
    </source>
</evidence>
<protein>
    <submittedName>
        <fullName evidence="2">Uncharacterized protein</fullName>
    </submittedName>
</protein>
<organism evidence="2 3">
    <name type="scientific">Macrosiphum euphorbiae</name>
    <name type="common">potato aphid</name>
    <dbReference type="NCBI Taxonomy" id="13131"/>
    <lineage>
        <taxon>Eukaryota</taxon>
        <taxon>Metazoa</taxon>
        <taxon>Ecdysozoa</taxon>
        <taxon>Arthropoda</taxon>
        <taxon>Hexapoda</taxon>
        <taxon>Insecta</taxon>
        <taxon>Pterygota</taxon>
        <taxon>Neoptera</taxon>
        <taxon>Paraneoptera</taxon>
        <taxon>Hemiptera</taxon>
        <taxon>Sternorrhyncha</taxon>
        <taxon>Aphidomorpha</taxon>
        <taxon>Aphidoidea</taxon>
        <taxon>Aphididae</taxon>
        <taxon>Macrosiphini</taxon>
        <taxon>Macrosiphum</taxon>
    </lineage>
</organism>
<proteinExistence type="predicted"/>
<keyword evidence="3" id="KW-1185">Reference proteome</keyword>
<sequence>MLLTPAETAETKIQAPSATTAKSKSLPAELNVAVPVTCVDMQGTADAAIKDQVVITNTEVKPRSRPLIVSSTISLNDMDLAKSRASCYGSYAQVD</sequence>